<protein>
    <submittedName>
        <fullName evidence="1">Uncharacterized protein</fullName>
    </submittedName>
</protein>
<dbReference type="Proteomes" id="UP000726737">
    <property type="component" value="Unassembled WGS sequence"/>
</dbReference>
<organism evidence="1 2">
    <name type="scientific">Mortierella polycephala</name>
    <dbReference type="NCBI Taxonomy" id="41804"/>
    <lineage>
        <taxon>Eukaryota</taxon>
        <taxon>Fungi</taxon>
        <taxon>Fungi incertae sedis</taxon>
        <taxon>Mucoromycota</taxon>
        <taxon>Mortierellomycotina</taxon>
        <taxon>Mortierellomycetes</taxon>
        <taxon>Mortierellales</taxon>
        <taxon>Mortierellaceae</taxon>
        <taxon>Mortierella</taxon>
    </lineage>
</organism>
<accession>A0A9P6PN06</accession>
<keyword evidence="2" id="KW-1185">Reference proteome</keyword>
<comment type="caution">
    <text evidence="1">The sequence shown here is derived from an EMBL/GenBank/DDBJ whole genome shotgun (WGS) entry which is preliminary data.</text>
</comment>
<evidence type="ECO:0000313" key="1">
    <source>
        <dbReference type="EMBL" id="KAG0248451.1"/>
    </source>
</evidence>
<gene>
    <name evidence="1" type="ORF">BG011_010262</name>
</gene>
<dbReference type="AlphaFoldDB" id="A0A9P6PN06"/>
<name>A0A9P6PN06_9FUNG</name>
<proteinExistence type="predicted"/>
<feature type="non-terminal residue" evidence="1">
    <location>
        <position position="132"/>
    </location>
</feature>
<dbReference type="Gene3D" id="1.20.120.1530">
    <property type="match status" value="1"/>
</dbReference>
<reference evidence="1" key="1">
    <citation type="journal article" date="2020" name="Fungal Divers.">
        <title>Resolving the Mortierellaceae phylogeny through synthesis of multi-gene phylogenetics and phylogenomics.</title>
        <authorList>
            <person name="Vandepol N."/>
            <person name="Liber J."/>
            <person name="Desiro A."/>
            <person name="Na H."/>
            <person name="Kennedy M."/>
            <person name="Barry K."/>
            <person name="Grigoriev I.V."/>
            <person name="Miller A.N."/>
            <person name="O'Donnell K."/>
            <person name="Stajich J.E."/>
            <person name="Bonito G."/>
        </authorList>
    </citation>
    <scope>NUCLEOTIDE SEQUENCE</scope>
    <source>
        <strain evidence="1">KOD948</strain>
    </source>
</reference>
<dbReference type="EMBL" id="JAAAJA010000993">
    <property type="protein sequence ID" value="KAG0248451.1"/>
    <property type="molecule type" value="Genomic_DNA"/>
</dbReference>
<dbReference type="OrthoDB" id="10266508at2759"/>
<evidence type="ECO:0000313" key="2">
    <source>
        <dbReference type="Proteomes" id="UP000726737"/>
    </source>
</evidence>
<sequence>MITATNANTSAAVGAAGSSPCSECVQNCALIAAAVAKGDFARKISCPNRACHLTALVTSMNHMATTLSDYTEQVMDVMNLVVKGRLGVQAKHSRDQGIWTEVASLLNRMTAEHSEQVRDIAIVCTAVAHGDL</sequence>